<dbReference type="AlphaFoldDB" id="A0A5E4CG65"/>
<evidence type="ECO:0000256" key="2">
    <source>
        <dbReference type="ARBA" id="ARBA00022692"/>
    </source>
</evidence>
<protein>
    <recommendedName>
        <fullName evidence="8">G-protein coupled receptors family 1 profile domain-containing protein</fullName>
    </recommendedName>
</protein>
<evidence type="ECO:0000313" key="10">
    <source>
        <dbReference type="Proteomes" id="UP000335636"/>
    </source>
</evidence>
<keyword evidence="6" id="KW-0675">Receptor</keyword>
<evidence type="ECO:0000256" key="1">
    <source>
        <dbReference type="ARBA" id="ARBA00004141"/>
    </source>
</evidence>
<feature type="domain" description="G-protein coupled receptors family 1 profile" evidence="8">
    <location>
        <begin position="1"/>
        <end position="67"/>
    </location>
</feature>
<gene>
    <name evidence="9" type="ORF">MONAX_5E046220</name>
</gene>
<dbReference type="PRINTS" id="PR00245">
    <property type="entry name" value="OLFACTORYR"/>
</dbReference>
<organism evidence="9 10">
    <name type="scientific">Marmota monax</name>
    <name type="common">Woodchuck</name>
    <dbReference type="NCBI Taxonomy" id="9995"/>
    <lineage>
        <taxon>Eukaryota</taxon>
        <taxon>Metazoa</taxon>
        <taxon>Chordata</taxon>
        <taxon>Craniata</taxon>
        <taxon>Vertebrata</taxon>
        <taxon>Euteleostomi</taxon>
        <taxon>Mammalia</taxon>
        <taxon>Eutheria</taxon>
        <taxon>Euarchontoglires</taxon>
        <taxon>Glires</taxon>
        <taxon>Rodentia</taxon>
        <taxon>Sciuromorpha</taxon>
        <taxon>Sciuridae</taxon>
        <taxon>Xerinae</taxon>
        <taxon>Marmotini</taxon>
        <taxon>Marmota</taxon>
    </lineage>
</organism>
<dbReference type="Proteomes" id="UP000335636">
    <property type="component" value="Unassembled WGS sequence"/>
</dbReference>
<dbReference type="Pfam" id="PF00001">
    <property type="entry name" value="7tm_1"/>
    <property type="match status" value="1"/>
</dbReference>
<evidence type="ECO:0000256" key="6">
    <source>
        <dbReference type="ARBA" id="ARBA00023170"/>
    </source>
</evidence>
<dbReference type="GO" id="GO:0004930">
    <property type="term" value="F:G protein-coupled receptor activity"/>
    <property type="evidence" value="ECO:0007669"/>
    <property type="project" value="UniProtKB-KW"/>
</dbReference>
<keyword evidence="10" id="KW-1185">Reference proteome</keyword>
<evidence type="ECO:0000259" key="8">
    <source>
        <dbReference type="PROSITE" id="PS50262"/>
    </source>
</evidence>
<dbReference type="PANTHER" id="PTHR48001">
    <property type="entry name" value="OLFACTORY RECEPTOR"/>
    <property type="match status" value="1"/>
</dbReference>
<comment type="subcellular location">
    <subcellularLocation>
        <location evidence="1">Membrane</location>
        <topology evidence="1">Multi-pass membrane protein</topology>
    </subcellularLocation>
</comment>
<dbReference type="SUPFAM" id="SSF81321">
    <property type="entry name" value="Family A G protein-coupled receptor-like"/>
    <property type="match status" value="1"/>
</dbReference>
<keyword evidence="5" id="KW-0472">Membrane</keyword>
<dbReference type="GO" id="GO:0004984">
    <property type="term" value="F:olfactory receptor activity"/>
    <property type="evidence" value="ECO:0007669"/>
    <property type="project" value="InterPro"/>
</dbReference>
<evidence type="ECO:0000256" key="4">
    <source>
        <dbReference type="ARBA" id="ARBA00023040"/>
    </source>
</evidence>
<evidence type="ECO:0000256" key="5">
    <source>
        <dbReference type="ARBA" id="ARBA00023136"/>
    </source>
</evidence>
<keyword evidence="3" id="KW-1133">Transmembrane helix</keyword>
<dbReference type="InterPro" id="IPR000276">
    <property type="entry name" value="GPCR_Rhodpsn"/>
</dbReference>
<keyword evidence="7" id="KW-0807">Transducer</keyword>
<dbReference type="GO" id="GO:0016020">
    <property type="term" value="C:membrane"/>
    <property type="evidence" value="ECO:0007669"/>
    <property type="project" value="UniProtKB-SubCell"/>
</dbReference>
<name>A0A5E4CG65_MARMO</name>
<feature type="non-terminal residue" evidence="9">
    <location>
        <position position="67"/>
    </location>
</feature>
<dbReference type="PROSITE" id="PS50262">
    <property type="entry name" value="G_PROTEIN_RECEP_F1_2"/>
    <property type="match status" value="1"/>
</dbReference>
<comment type="caution">
    <text evidence="9">The sequence shown here is derived from an EMBL/GenBank/DDBJ whole genome shotgun (WGS) entry which is preliminary data.</text>
</comment>
<accession>A0A5E4CG65</accession>
<keyword evidence="2" id="KW-0812">Transmembrane</keyword>
<reference evidence="9" key="1">
    <citation type="submission" date="2019-04" db="EMBL/GenBank/DDBJ databases">
        <authorList>
            <person name="Alioto T."/>
            <person name="Alioto T."/>
        </authorList>
    </citation>
    <scope>NUCLEOTIDE SEQUENCE [LARGE SCALE GENOMIC DNA]</scope>
</reference>
<dbReference type="EMBL" id="CABDUW010001289">
    <property type="protein sequence ID" value="VTJ80310.1"/>
    <property type="molecule type" value="Genomic_DNA"/>
</dbReference>
<keyword evidence="4" id="KW-0297">G-protein coupled receptor</keyword>
<evidence type="ECO:0000256" key="7">
    <source>
        <dbReference type="ARBA" id="ARBA00023224"/>
    </source>
</evidence>
<dbReference type="InterPro" id="IPR017452">
    <property type="entry name" value="GPCR_Rhodpsn_7TM"/>
</dbReference>
<sequence length="67" mass="7874">MQIQIPSNPYAGCLTQMYFLLFFGDLENFFLVAMTYDYYVATCFPLHYTTIMSPKLWLCLSLVVLSW</sequence>
<dbReference type="Gene3D" id="1.20.1070.10">
    <property type="entry name" value="Rhodopsin 7-helix transmembrane proteins"/>
    <property type="match status" value="1"/>
</dbReference>
<evidence type="ECO:0000313" key="9">
    <source>
        <dbReference type="EMBL" id="VTJ80310.1"/>
    </source>
</evidence>
<dbReference type="InterPro" id="IPR000725">
    <property type="entry name" value="Olfact_rcpt"/>
</dbReference>
<evidence type="ECO:0000256" key="3">
    <source>
        <dbReference type="ARBA" id="ARBA00022989"/>
    </source>
</evidence>
<proteinExistence type="predicted"/>